<dbReference type="Proteomes" id="UP000305451">
    <property type="component" value="Unassembled WGS sequence"/>
</dbReference>
<dbReference type="OrthoDB" id="9781189at2"/>
<name>A0A4S2HEK4_9PROT</name>
<dbReference type="AlphaFoldDB" id="A0A4S2HEK4"/>
<sequence length="284" mass="31311">MSAEGLIRVRILGCGSSGGVPRADGDWGSCNPENPRNRRRRCSILLEKASDFKALERGSSTRILVDTSPDLREQLIDAGSPVPDAIVYTHAHADQAHGIDDIRAIVYRHQARITAYMNVSTRTDLFKRFGYIFETPPGSGYPPLLEARDLPERGRISIEGEGGAIELETFPVQHGNVVCAGLRFGPIAYTPDVSAINQAGFDVLQDVPLWILDALREKPHPTHTHVGQSLDWLEQVRARYGILTNLHIDLDYDALSDRCPENVEPAFDGMVVTIDAGTGKKFRT</sequence>
<dbReference type="Pfam" id="PF12706">
    <property type="entry name" value="Lactamase_B_2"/>
    <property type="match status" value="1"/>
</dbReference>
<dbReference type="EMBL" id="SRXV01000001">
    <property type="protein sequence ID" value="TGY94500.1"/>
    <property type="molecule type" value="Genomic_DNA"/>
</dbReference>
<keyword evidence="2" id="KW-0378">Hydrolase</keyword>
<feature type="domain" description="Metallo-beta-lactamase" evidence="1">
    <location>
        <begin position="61"/>
        <end position="244"/>
    </location>
</feature>
<dbReference type="Gene3D" id="3.60.15.10">
    <property type="entry name" value="Ribonuclease Z/Hydroxyacylglutathione hydrolase-like"/>
    <property type="match status" value="1"/>
</dbReference>
<dbReference type="CDD" id="cd16279">
    <property type="entry name" value="metallo-hydrolase-like_MBL-fold"/>
    <property type="match status" value="1"/>
</dbReference>
<dbReference type="SUPFAM" id="SSF56281">
    <property type="entry name" value="Metallo-hydrolase/oxidoreductase"/>
    <property type="match status" value="1"/>
</dbReference>
<evidence type="ECO:0000259" key="1">
    <source>
        <dbReference type="Pfam" id="PF12706"/>
    </source>
</evidence>
<organism evidence="2 3">
    <name type="scientific">Marinicauda pacifica</name>
    <dbReference type="NCBI Taxonomy" id="1133559"/>
    <lineage>
        <taxon>Bacteria</taxon>
        <taxon>Pseudomonadati</taxon>
        <taxon>Pseudomonadota</taxon>
        <taxon>Alphaproteobacteria</taxon>
        <taxon>Maricaulales</taxon>
        <taxon>Maricaulaceae</taxon>
        <taxon>Marinicauda</taxon>
    </lineage>
</organism>
<comment type="caution">
    <text evidence="2">The sequence shown here is derived from an EMBL/GenBank/DDBJ whole genome shotgun (WGS) entry which is preliminary data.</text>
</comment>
<evidence type="ECO:0000313" key="3">
    <source>
        <dbReference type="Proteomes" id="UP000305451"/>
    </source>
</evidence>
<proteinExistence type="predicted"/>
<evidence type="ECO:0000313" key="2">
    <source>
        <dbReference type="EMBL" id="TGY94500.1"/>
    </source>
</evidence>
<dbReference type="GO" id="GO:0016787">
    <property type="term" value="F:hydrolase activity"/>
    <property type="evidence" value="ECO:0007669"/>
    <property type="project" value="UniProtKB-KW"/>
</dbReference>
<gene>
    <name evidence="2" type="ORF">E5162_04285</name>
</gene>
<keyword evidence="3" id="KW-1185">Reference proteome</keyword>
<dbReference type="PANTHER" id="PTHR42663:SF6">
    <property type="entry name" value="HYDROLASE C777.06C-RELATED"/>
    <property type="match status" value="1"/>
</dbReference>
<dbReference type="InterPro" id="IPR036866">
    <property type="entry name" value="RibonucZ/Hydroxyglut_hydro"/>
</dbReference>
<protein>
    <submittedName>
        <fullName evidence="2">MBL fold metallo-hydrolase</fullName>
    </submittedName>
</protein>
<dbReference type="PANTHER" id="PTHR42663">
    <property type="entry name" value="HYDROLASE C777.06C-RELATED-RELATED"/>
    <property type="match status" value="1"/>
</dbReference>
<dbReference type="RefSeq" id="WP_135943697.1">
    <property type="nucleotide sequence ID" value="NZ_BMEI01000001.1"/>
</dbReference>
<accession>A0A4S2HEK4</accession>
<reference evidence="2 3" key="1">
    <citation type="journal article" date="2013" name="Int. J. Syst. Evol. Microbiol.">
        <title>Marinicauda pacifica gen. nov., sp. nov., a prosthecate alphaproteobacterium of the family Hyphomonadaceae isolated from deep seawater.</title>
        <authorList>
            <person name="Zhang X.Y."/>
            <person name="Li G.W."/>
            <person name="Wang C.S."/>
            <person name="Zhang Y.J."/>
            <person name="Xu X.W."/>
            <person name="Li H."/>
            <person name="Liu A."/>
            <person name="Liu C."/>
            <person name="Xie B.B."/>
            <person name="Qin Q.L."/>
            <person name="Xu Z."/>
            <person name="Chen X.L."/>
            <person name="Zhou B.C."/>
            <person name="Zhang Y.Z."/>
        </authorList>
    </citation>
    <scope>NUCLEOTIDE SEQUENCE [LARGE SCALE GENOMIC DNA]</scope>
    <source>
        <strain evidence="2 3">P-1 km-3</strain>
    </source>
</reference>
<dbReference type="InterPro" id="IPR001279">
    <property type="entry name" value="Metallo-B-lactamas"/>
</dbReference>